<sequence>MLLLPFIWAAVVARVASQSPGSSWRKPNLTTSRENRIALAQRAISQAVSQFNGTNSMFPDPSNTYGLTGAVYSQLAEFDQLTTQSKYADDLGRYYSSAKTALEQSGTKNFSGFYVLNFGLNFGHGAIVAYKAYNEPVFLDYAIQSWWAAVPYTITQAELNLGAMASKSFDLSPSCQGATMAGGAFWSKDLENPEIVVIATGCVIPSLYNVTAYVDDSGFFILSALLAEATSNVLYLSAAIESMSFIRSHLYNAQGLVLDGISARANDSCAIGGGLMSYNSGLMIEGLAVLYSVSKNTSYINMLDELISASFATTSWQNSTGIIQPGDGSIPRGLTAAYLRNATSPSVRLSIASYLAVQYNAVVDLAKQNGGDVYGGDWHGPAGVTFDTSSQINAIQALISSIALDEPVLSSSPSASNFSFLSSSPTATASAPPSPSPKAKTSIGGLVGGIIAGVAVLALLLALLLCWRWKQRQSRLQMASLVSPHPVVGMVDAFTSFHPSSHSASQTASSRSASESRNPKRADNLGIPVRGAPLRSLSSSESWAVPPPTLISETTRSSSGLPPLPLKRHVPNVAVSPTREDPEVANEELPEYRAA</sequence>
<protein>
    <submittedName>
        <fullName evidence="4">Glycoside hydrolase family 76 protein</fullName>
    </submittedName>
</protein>
<evidence type="ECO:0000313" key="4">
    <source>
        <dbReference type="EMBL" id="KAF7288979.1"/>
    </source>
</evidence>
<feature type="region of interest" description="Disordered" evidence="1">
    <location>
        <begin position="499"/>
        <end position="595"/>
    </location>
</feature>
<keyword evidence="2" id="KW-1133">Transmembrane helix</keyword>
<evidence type="ECO:0000256" key="1">
    <source>
        <dbReference type="SAM" id="MobiDB-lite"/>
    </source>
</evidence>
<accession>A0A8H6RX84</accession>
<comment type="caution">
    <text evidence="4">The sequence shown here is derived from an EMBL/GenBank/DDBJ whole genome shotgun (WGS) entry which is preliminary data.</text>
</comment>
<dbReference type="GO" id="GO:0005975">
    <property type="term" value="P:carbohydrate metabolic process"/>
    <property type="evidence" value="ECO:0007669"/>
    <property type="project" value="InterPro"/>
</dbReference>
<dbReference type="GeneID" id="59353055"/>
<evidence type="ECO:0000313" key="5">
    <source>
        <dbReference type="Proteomes" id="UP000636479"/>
    </source>
</evidence>
<dbReference type="PANTHER" id="PTHR47791:SF3">
    <property type="entry name" value="MEIOTICALLY UP-REGULATED GENE 191 PROTEIN"/>
    <property type="match status" value="1"/>
</dbReference>
<reference evidence="4" key="1">
    <citation type="submission" date="2020-05" db="EMBL/GenBank/DDBJ databases">
        <title>Mycena genomes resolve the evolution of fungal bioluminescence.</title>
        <authorList>
            <person name="Tsai I.J."/>
        </authorList>
    </citation>
    <scope>NUCLEOTIDE SEQUENCE</scope>
    <source>
        <strain evidence="4">171206Taipei</strain>
    </source>
</reference>
<keyword evidence="5" id="KW-1185">Reference proteome</keyword>
<dbReference type="Gene3D" id="1.50.10.20">
    <property type="match status" value="1"/>
</dbReference>
<feature type="signal peptide" evidence="3">
    <location>
        <begin position="1"/>
        <end position="17"/>
    </location>
</feature>
<feature type="transmembrane region" description="Helical" evidence="2">
    <location>
        <begin position="443"/>
        <end position="467"/>
    </location>
</feature>
<dbReference type="InterPro" id="IPR008928">
    <property type="entry name" value="6-hairpin_glycosidase_sf"/>
</dbReference>
<evidence type="ECO:0000256" key="3">
    <source>
        <dbReference type="SAM" id="SignalP"/>
    </source>
</evidence>
<gene>
    <name evidence="4" type="ORF">MIND_01414500</name>
</gene>
<keyword evidence="4" id="KW-0378">Hydrolase</keyword>
<keyword evidence="2" id="KW-0812">Transmembrane</keyword>
<dbReference type="OrthoDB" id="3067581at2759"/>
<feature type="compositionally biased region" description="Low complexity" evidence="1">
    <location>
        <begin position="500"/>
        <end position="516"/>
    </location>
</feature>
<evidence type="ECO:0000256" key="2">
    <source>
        <dbReference type="SAM" id="Phobius"/>
    </source>
</evidence>
<dbReference type="SUPFAM" id="SSF48208">
    <property type="entry name" value="Six-hairpin glycosidases"/>
    <property type="match status" value="1"/>
</dbReference>
<dbReference type="InterPro" id="IPR053169">
    <property type="entry name" value="MUG_Protein"/>
</dbReference>
<dbReference type="RefSeq" id="XP_037213131.1">
    <property type="nucleotide sequence ID" value="XM_037370539.1"/>
</dbReference>
<dbReference type="EMBL" id="JACAZF010000018">
    <property type="protein sequence ID" value="KAF7288979.1"/>
    <property type="molecule type" value="Genomic_DNA"/>
</dbReference>
<dbReference type="Proteomes" id="UP000636479">
    <property type="component" value="Unassembled WGS sequence"/>
</dbReference>
<dbReference type="InterPro" id="IPR005198">
    <property type="entry name" value="Glyco_hydro_76"/>
</dbReference>
<feature type="chain" id="PRO_5034107185" evidence="3">
    <location>
        <begin position="18"/>
        <end position="595"/>
    </location>
</feature>
<dbReference type="GO" id="GO:0016787">
    <property type="term" value="F:hydrolase activity"/>
    <property type="evidence" value="ECO:0007669"/>
    <property type="project" value="UniProtKB-KW"/>
</dbReference>
<dbReference type="Pfam" id="PF03663">
    <property type="entry name" value="Glyco_hydro_76"/>
    <property type="match status" value="1"/>
</dbReference>
<dbReference type="AlphaFoldDB" id="A0A8H6RX84"/>
<keyword evidence="3" id="KW-0732">Signal</keyword>
<feature type="compositionally biased region" description="Polar residues" evidence="1">
    <location>
        <begin position="551"/>
        <end position="560"/>
    </location>
</feature>
<proteinExistence type="predicted"/>
<keyword evidence="2" id="KW-0472">Membrane</keyword>
<dbReference type="PANTHER" id="PTHR47791">
    <property type="entry name" value="MEIOTICALLY UP-REGULATED GENE 191 PROTEIN"/>
    <property type="match status" value="1"/>
</dbReference>
<name>A0A8H6RX84_9AGAR</name>
<organism evidence="4 5">
    <name type="scientific">Mycena indigotica</name>
    <dbReference type="NCBI Taxonomy" id="2126181"/>
    <lineage>
        <taxon>Eukaryota</taxon>
        <taxon>Fungi</taxon>
        <taxon>Dikarya</taxon>
        <taxon>Basidiomycota</taxon>
        <taxon>Agaricomycotina</taxon>
        <taxon>Agaricomycetes</taxon>
        <taxon>Agaricomycetidae</taxon>
        <taxon>Agaricales</taxon>
        <taxon>Marasmiineae</taxon>
        <taxon>Mycenaceae</taxon>
        <taxon>Mycena</taxon>
    </lineage>
</organism>